<evidence type="ECO:0000313" key="4">
    <source>
        <dbReference type="EMBL" id="OGY58074.1"/>
    </source>
</evidence>
<reference evidence="4 5" key="1">
    <citation type="journal article" date="2016" name="Nat. Commun.">
        <title>Thousands of microbial genomes shed light on interconnected biogeochemical processes in an aquifer system.</title>
        <authorList>
            <person name="Anantharaman K."/>
            <person name="Brown C.T."/>
            <person name="Hug L.A."/>
            <person name="Sharon I."/>
            <person name="Castelle C.J."/>
            <person name="Probst A.J."/>
            <person name="Thomas B.C."/>
            <person name="Singh A."/>
            <person name="Wilkins M.J."/>
            <person name="Karaoz U."/>
            <person name="Brodie E.L."/>
            <person name="Williams K.H."/>
            <person name="Hubbard S.S."/>
            <person name="Banfield J.F."/>
        </authorList>
    </citation>
    <scope>NUCLEOTIDE SEQUENCE [LARGE SCALE GENOMIC DNA]</scope>
</reference>
<dbReference type="Gene3D" id="3.40.50.2300">
    <property type="match status" value="1"/>
</dbReference>
<evidence type="ECO:0000256" key="1">
    <source>
        <dbReference type="ARBA" id="ARBA00022553"/>
    </source>
</evidence>
<dbReference type="AlphaFoldDB" id="A0A1G1Z0L8"/>
<name>A0A1G1Z0L8_9BACT</name>
<feature type="domain" description="Response regulatory" evidence="3">
    <location>
        <begin position="9"/>
        <end position="125"/>
    </location>
</feature>
<dbReference type="SUPFAM" id="SSF52172">
    <property type="entry name" value="CheY-like"/>
    <property type="match status" value="1"/>
</dbReference>
<dbReference type="InterPro" id="IPR050595">
    <property type="entry name" value="Bact_response_regulator"/>
</dbReference>
<evidence type="ECO:0000313" key="5">
    <source>
        <dbReference type="Proteomes" id="UP000178651"/>
    </source>
</evidence>
<proteinExistence type="predicted"/>
<evidence type="ECO:0000259" key="3">
    <source>
        <dbReference type="PROSITE" id="PS50110"/>
    </source>
</evidence>
<dbReference type="Pfam" id="PF00072">
    <property type="entry name" value="Response_reg"/>
    <property type="match status" value="1"/>
</dbReference>
<dbReference type="EMBL" id="MHIU01000007">
    <property type="protein sequence ID" value="OGY58074.1"/>
    <property type="molecule type" value="Genomic_DNA"/>
</dbReference>
<protein>
    <recommendedName>
        <fullName evidence="3">Response regulatory domain-containing protein</fullName>
    </recommendedName>
</protein>
<organism evidence="4 5">
    <name type="scientific">Candidatus Colwellbacteria bacterium RIFCSPHIGHO2_02_FULL_43_15</name>
    <dbReference type="NCBI Taxonomy" id="1797686"/>
    <lineage>
        <taxon>Bacteria</taxon>
        <taxon>Candidatus Colwelliibacteriota</taxon>
    </lineage>
</organism>
<dbReference type="PANTHER" id="PTHR44591">
    <property type="entry name" value="STRESS RESPONSE REGULATOR PROTEIN 1"/>
    <property type="match status" value="1"/>
</dbReference>
<dbReference type="InterPro" id="IPR011006">
    <property type="entry name" value="CheY-like_superfamily"/>
</dbReference>
<feature type="modified residue" description="4-aspartylphosphate" evidence="2">
    <location>
        <position position="58"/>
    </location>
</feature>
<gene>
    <name evidence="4" type="ORF">A3D47_02070</name>
</gene>
<dbReference type="InterPro" id="IPR001789">
    <property type="entry name" value="Sig_transdc_resp-reg_receiver"/>
</dbReference>
<accession>A0A1G1Z0L8</accession>
<dbReference type="CDD" id="cd17574">
    <property type="entry name" value="REC_OmpR"/>
    <property type="match status" value="1"/>
</dbReference>
<dbReference type="PANTHER" id="PTHR44591:SF3">
    <property type="entry name" value="RESPONSE REGULATORY DOMAIN-CONTAINING PROTEIN"/>
    <property type="match status" value="1"/>
</dbReference>
<evidence type="ECO:0000256" key="2">
    <source>
        <dbReference type="PROSITE-ProRule" id="PRU00169"/>
    </source>
</evidence>
<dbReference type="PROSITE" id="PS50110">
    <property type="entry name" value="RESPONSE_REGULATORY"/>
    <property type="match status" value="1"/>
</dbReference>
<dbReference type="Proteomes" id="UP000178651">
    <property type="component" value="Unassembled WGS sequence"/>
</dbReference>
<dbReference type="GO" id="GO:0000160">
    <property type="term" value="P:phosphorelay signal transduction system"/>
    <property type="evidence" value="ECO:0007669"/>
    <property type="project" value="InterPro"/>
</dbReference>
<comment type="caution">
    <text evidence="4">The sequence shown here is derived from an EMBL/GenBank/DDBJ whole genome shotgun (WGS) entry which is preliminary data.</text>
</comment>
<keyword evidence="1 2" id="KW-0597">Phosphoprotein</keyword>
<dbReference type="SMART" id="SM00448">
    <property type="entry name" value="REC"/>
    <property type="match status" value="1"/>
</dbReference>
<sequence>MAEPTNKKTVLLVEDDIFLSQLLTTRLQRAGVEVLKVFDGEAAIETLKTVKPNLMLLDIILPKKSGFEVMEEIHSNPMLQGGPIIVISNLGQDSDMARGKALGAVEYLVKAQTGIDELVEKIKSYLDRT</sequence>